<dbReference type="Pfam" id="PF12833">
    <property type="entry name" value="HTH_18"/>
    <property type="match status" value="1"/>
</dbReference>
<dbReference type="InterPro" id="IPR009057">
    <property type="entry name" value="Homeodomain-like_sf"/>
</dbReference>
<evidence type="ECO:0000313" key="6">
    <source>
        <dbReference type="Proteomes" id="UP000198901"/>
    </source>
</evidence>
<evidence type="ECO:0000313" key="5">
    <source>
        <dbReference type="EMBL" id="SDL19400.1"/>
    </source>
</evidence>
<accession>A0A1G9I2D4</accession>
<feature type="domain" description="HTH araC/xylS-type" evidence="4">
    <location>
        <begin position="146"/>
        <end position="248"/>
    </location>
</feature>
<dbReference type="InterPro" id="IPR018060">
    <property type="entry name" value="HTH_AraC"/>
</dbReference>
<dbReference type="PANTHER" id="PTHR46796:SF13">
    <property type="entry name" value="HTH-TYPE TRANSCRIPTIONAL ACTIVATOR RHAS"/>
    <property type="match status" value="1"/>
</dbReference>
<gene>
    <name evidence="5" type="ORF">SAMN04488090_0309</name>
</gene>
<keyword evidence="1" id="KW-0805">Transcription regulation</keyword>
<dbReference type="STRING" id="563176.SAMN04488090_0309"/>
<keyword evidence="3" id="KW-0804">Transcription</keyword>
<dbReference type="GO" id="GO:0003700">
    <property type="term" value="F:DNA-binding transcription factor activity"/>
    <property type="evidence" value="ECO:0007669"/>
    <property type="project" value="InterPro"/>
</dbReference>
<keyword evidence="2" id="KW-0238">DNA-binding</keyword>
<sequence length="259" mass="28728">MQLPPSPALADLIRHYLVIEYASLTGPGTYRFFPDGSPGIVFSFAEPLTGAALPASSFVYGQTSRHSDLAAVGNLGLLIVVFQPWGLYGLTGIPGTETVDLRVGANDFFRTDEIGERLQECSSWSDRIRLLEVLLTQRRKHVLPDLQGIPYVVSRMNAADEPLSIRSLAEASCLTERTLERRFHQLVGMSPKPFSRILRLQKSLKMKRLQPHLSLMDVACKAGYYDQAHYIREFSDLTGLTPGQYLANPGRLAANLLPV</sequence>
<evidence type="ECO:0000256" key="3">
    <source>
        <dbReference type="ARBA" id="ARBA00023163"/>
    </source>
</evidence>
<dbReference type="EMBL" id="FNGS01000001">
    <property type="protein sequence ID" value="SDL19400.1"/>
    <property type="molecule type" value="Genomic_DNA"/>
</dbReference>
<dbReference type="GO" id="GO:0043565">
    <property type="term" value="F:sequence-specific DNA binding"/>
    <property type="evidence" value="ECO:0007669"/>
    <property type="project" value="InterPro"/>
</dbReference>
<dbReference type="Gene3D" id="1.10.10.60">
    <property type="entry name" value="Homeodomain-like"/>
    <property type="match status" value="1"/>
</dbReference>
<dbReference type="InterPro" id="IPR050204">
    <property type="entry name" value="AraC_XylS_family_regulators"/>
</dbReference>
<evidence type="ECO:0000256" key="2">
    <source>
        <dbReference type="ARBA" id="ARBA00023125"/>
    </source>
</evidence>
<dbReference type="RefSeq" id="WP_093196815.1">
    <property type="nucleotide sequence ID" value="NZ_FNGS01000001.1"/>
</dbReference>
<dbReference type="Pfam" id="PF20240">
    <property type="entry name" value="DUF6597"/>
    <property type="match status" value="1"/>
</dbReference>
<dbReference type="AlphaFoldDB" id="A0A1G9I2D4"/>
<dbReference type="Proteomes" id="UP000198901">
    <property type="component" value="Unassembled WGS sequence"/>
</dbReference>
<dbReference type="PROSITE" id="PS01124">
    <property type="entry name" value="HTH_ARAC_FAMILY_2"/>
    <property type="match status" value="1"/>
</dbReference>
<dbReference type="InterPro" id="IPR046532">
    <property type="entry name" value="DUF6597"/>
</dbReference>
<name>A0A1G9I2D4_9BACT</name>
<dbReference type="SUPFAM" id="SSF46689">
    <property type="entry name" value="Homeodomain-like"/>
    <property type="match status" value="1"/>
</dbReference>
<proteinExistence type="predicted"/>
<protein>
    <submittedName>
        <fullName evidence="5">Helix-turn-helix domain-containing protein</fullName>
    </submittedName>
</protein>
<dbReference type="SMART" id="SM00342">
    <property type="entry name" value="HTH_ARAC"/>
    <property type="match status" value="1"/>
</dbReference>
<evidence type="ECO:0000259" key="4">
    <source>
        <dbReference type="PROSITE" id="PS01124"/>
    </source>
</evidence>
<dbReference type="OrthoDB" id="635259at2"/>
<organism evidence="5 6">
    <name type="scientific">Siphonobacter aquaeclarae</name>
    <dbReference type="NCBI Taxonomy" id="563176"/>
    <lineage>
        <taxon>Bacteria</taxon>
        <taxon>Pseudomonadati</taxon>
        <taxon>Bacteroidota</taxon>
        <taxon>Cytophagia</taxon>
        <taxon>Cytophagales</taxon>
        <taxon>Cytophagaceae</taxon>
        <taxon>Siphonobacter</taxon>
    </lineage>
</organism>
<reference evidence="5 6" key="1">
    <citation type="submission" date="2016-10" db="EMBL/GenBank/DDBJ databases">
        <authorList>
            <person name="de Groot N.N."/>
        </authorList>
    </citation>
    <scope>NUCLEOTIDE SEQUENCE [LARGE SCALE GENOMIC DNA]</scope>
    <source>
        <strain evidence="5 6">DSM 21668</strain>
    </source>
</reference>
<evidence type="ECO:0000256" key="1">
    <source>
        <dbReference type="ARBA" id="ARBA00023015"/>
    </source>
</evidence>
<dbReference type="PANTHER" id="PTHR46796">
    <property type="entry name" value="HTH-TYPE TRANSCRIPTIONAL ACTIVATOR RHAS-RELATED"/>
    <property type="match status" value="1"/>
</dbReference>
<keyword evidence="6" id="KW-1185">Reference proteome</keyword>